<keyword evidence="4" id="KW-1185">Reference proteome</keyword>
<evidence type="ECO:0000313" key="3">
    <source>
        <dbReference type="EMBL" id="CAL1166951.1"/>
    </source>
</evidence>
<dbReference type="EMBL" id="CAMXCT020005913">
    <property type="protein sequence ID" value="CAL1166951.1"/>
    <property type="molecule type" value="Genomic_DNA"/>
</dbReference>
<comment type="caution">
    <text evidence="2">The sequence shown here is derived from an EMBL/GenBank/DDBJ whole genome shotgun (WGS) entry which is preliminary data.</text>
</comment>
<sequence length="803" mass="89117">MAATCLKPSEYRGDKNTAVAGRLVILTQQELPAKQPSQGHGQPKGKKGKSGKGASSSASNIVHKVEAHLAATSSPTEVLYIEAWGEIGDKLLQLCQVGDLVAIQGGTVQAAPATFSTSRLHYHLRLKGTLGITVLATKLTEAPWADVPDLHPLVPLRALSRVKDRQQICVAAVIIDNPGAIERQTKEKMAMVCNAIIQQGNTKVRCAFWHEHAEELAAQAVNEAVLLYQVLVTKRKSEDSWELSSWRGTSIQECPAAMAELLMLARTFALLSLSRMRKKELADTGDCRMLTEIPVRDWENCDAVPSTLSALLRVVVPGQLRKVETVFVVSDLQILGISSVKSETDEWLIASCVRCKRASPCAQHPDGSTEKRLAVRLTLADGNSQCSVMLYHELLLKAAVLMEITLPEPLADSKELRATLRDMFRNAQWICRFTFKENDFQQSLELECRDIRPCLRLQPTVVLMTPPSGQLSLPLCRLNNGCPVAPLKAVTVDSHLGLVSVGKVDANFLRALVCFNNVKLPDDEALQQDNTATSAMRVKRSFDCLLSKTDTSPFQVKLRMAGPASVVNWLLQGRTGEIHQVVLAQTEHIEEWSVLWHVPVDAAAKDTVTAYFHRLATAELTVDDPLTFESKWTPVKRLHVVRDSMPEEARHYEAYSEKGCLELERGTTGADALSKAQNELMVQLPMESNEGQKLHDLALQGCHFWLAAAWEAYNQGKQRWTVVPKLHLFHHMALDCKQWRYNSRAHHCFSGEDYMGYLKSVVQATSTGPKMEERTLKRALLKVVANAPAEVSNFAARKWGKRM</sequence>
<evidence type="ECO:0000313" key="2">
    <source>
        <dbReference type="EMBL" id="CAI4013576.1"/>
    </source>
</evidence>
<reference evidence="3" key="2">
    <citation type="submission" date="2024-04" db="EMBL/GenBank/DDBJ databases">
        <authorList>
            <person name="Chen Y."/>
            <person name="Shah S."/>
            <person name="Dougan E. K."/>
            <person name="Thang M."/>
            <person name="Chan C."/>
        </authorList>
    </citation>
    <scope>NUCLEOTIDE SEQUENCE [LARGE SCALE GENOMIC DNA]</scope>
</reference>
<dbReference type="AlphaFoldDB" id="A0A9P1DQB6"/>
<dbReference type="Proteomes" id="UP001152797">
    <property type="component" value="Unassembled WGS sequence"/>
</dbReference>
<evidence type="ECO:0000256" key="1">
    <source>
        <dbReference type="SAM" id="MobiDB-lite"/>
    </source>
</evidence>
<protein>
    <submittedName>
        <fullName evidence="2">Uncharacterized protein</fullName>
    </submittedName>
</protein>
<dbReference type="EMBL" id="CAMXCT030005913">
    <property type="protein sequence ID" value="CAL4800888.1"/>
    <property type="molecule type" value="Genomic_DNA"/>
</dbReference>
<dbReference type="EMBL" id="CAMXCT010005913">
    <property type="protein sequence ID" value="CAI4013576.1"/>
    <property type="molecule type" value="Genomic_DNA"/>
</dbReference>
<accession>A0A9P1DQB6</accession>
<evidence type="ECO:0000313" key="4">
    <source>
        <dbReference type="Proteomes" id="UP001152797"/>
    </source>
</evidence>
<gene>
    <name evidence="2" type="ORF">C1SCF055_LOCUS38533</name>
</gene>
<organism evidence="2">
    <name type="scientific">Cladocopium goreaui</name>
    <dbReference type="NCBI Taxonomy" id="2562237"/>
    <lineage>
        <taxon>Eukaryota</taxon>
        <taxon>Sar</taxon>
        <taxon>Alveolata</taxon>
        <taxon>Dinophyceae</taxon>
        <taxon>Suessiales</taxon>
        <taxon>Symbiodiniaceae</taxon>
        <taxon>Cladocopium</taxon>
    </lineage>
</organism>
<reference evidence="2" key="1">
    <citation type="submission" date="2022-10" db="EMBL/GenBank/DDBJ databases">
        <authorList>
            <person name="Chen Y."/>
            <person name="Dougan E. K."/>
            <person name="Chan C."/>
            <person name="Rhodes N."/>
            <person name="Thang M."/>
        </authorList>
    </citation>
    <scope>NUCLEOTIDE SEQUENCE</scope>
</reference>
<name>A0A9P1DQB6_9DINO</name>
<dbReference type="OrthoDB" id="471377at2759"/>
<proteinExistence type="predicted"/>
<feature type="region of interest" description="Disordered" evidence="1">
    <location>
        <begin position="30"/>
        <end position="57"/>
    </location>
</feature>